<dbReference type="SUPFAM" id="SSF55031">
    <property type="entry name" value="Bacterial exopeptidase dimerisation domain"/>
    <property type="match status" value="1"/>
</dbReference>
<sequence>MIVDDEWIKSALERLVAISSPSGGERPALEEVERLMIEAGGRVRRVPVDRDRLRDGYGFESPTAAADMYAVVGSWGADGARPFVVLNGHVDTVEPAGAWRVPPLEPRIVDGWLNGLGSADMKAGLVAAIAGAARAAGTGHLTGLVEVQVVPDEEAGGGTGTLACVDELLRAGRRPDLAVVCEPTSLAVATAQVGSRALALRVTGVEAHANSKHLGLNAVELALDLAGELMSWVDRPDRTSHPLLPPASVNIGRIGGGTGATTVAAECLLEVCFTYHPADASTLVADVDEIVVKWRARQDPQAGVELRELHDVRPFQTDPSLPAVAALNTSLGRNARAHIGFHAGSDGRLLDGVLGTPTLICGPGDIRRVHRADEAVELREVSAHAAALERFLPNPGITLREEPMT</sequence>
<dbReference type="Proteomes" id="UP000294739">
    <property type="component" value="Unassembled WGS sequence"/>
</dbReference>
<dbReference type="InterPro" id="IPR002933">
    <property type="entry name" value="Peptidase_M20"/>
</dbReference>
<proteinExistence type="predicted"/>
<dbReference type="InParanoid" id="A0A4R5CTV9"/>
<dbReference type="InterPro" id="IPR050072">
    <property type="entry name" value="Peptidase_M20A"/>
</dbReference>
<protein>
    <submittedName>
        <fullName evidence="4">M20/M25/M40 family metallo-hydrolase</fullName>
    </submittedName>
</protein>
<organism evidence="4 5">
    <name type="scientific">Jiangella asiatica</name>
    <dbReference type="NCBI Taxonomy" id="2530372"/>
    <lineage>
        <taxon>Bacteria</taxon>
        <taxon>Bacillati</taxon>
        <taxon>Actinomycetota</taxon>
        <taxon>Actinomycetes</taxon>
        <taxon>Jiangellales</taxon>
        <taxon>Jiangellaceae</taxon>
        <taxon>Jiangella</taxon>
    </lineage>
</organism>
<keyword evidence="5" id="KW-1185">Reference proteome</keyword>
<dbReference type="AlphaFoldDB" id="A0A4R5CTV9"/>
<gene>
    <name evidence="4" type="ORF">E1269_23660</name>
</gene>
<name>A0A4R5CTV9_9ACTN</name>
<dbReference type="Pfam" id="PF07687">
    <property type="entry name" value="M20_dimer"/>
    <property type="match status" value="1"/>
</dbReference>
<dbReference type="OrthoDB" id="7055905at2"/>
<evidence type="ECO:0000259" key="3">
    <source>
        <dbReference type="Pfam" id="PF07687"/>
    </source>
</evidence>
<keyword evidence="1" id="KW-0479">Metal-binding</keyword>
<dbReference type="RefSeq" id="WP_131899199.1">
    <property type="nucleotide sequence ID" value="NZ_SMKZ01000043.1"/>
</dbReference>
<evidence type="ECO:0000256" key="1">
    <source>
        <dbReference type="ARBA" id="ARBA00022723"/>
    </source>
</evidence>
<comment type="caution">
    <text evidence="4">The sequence shown here is derived from an EMBL/GenBank/DDBJ whole genome shotgun (WGS) entry which is preliminary data.</text>
</comment>
<dbReference type="InterPro" id="IPR011650">
    <property type="entry name" value="Peptidase_M20_dimer"/>
</dbReference>
<evidence type="ECO:0000313" key="5">
    <source>
        <dbReference type="Proteomes" id="UP000294739"/>
    </source>
</evidence>
<evidence type="ECO:0000256" key="2">
    <source>
        <dbReference type="ARBA" id="ARBA00022801"/>
    </source>
</evidence>
<dbReference type="Pfam" id="PF01546">
    <property type="entry name" value="Peptidase_M20"/>
    <property type="match status" value="1"/>
</dbReference>
<feature type="domain" description="Peptidase M20 dimerisation" evidence="3">
    <location>
        <begin position="191"/>
        <end position="278"/>
    </location>
</feature>
<dbReference type="EMBL" id="SMKZ01000043">
    <property type="protein sequence ID" value="TDE01163.1"/>
    <property type="molecule type" value="Genomic_DNA"/>
</dbReference>
<dbReference type="PANTHER" id="PTHR43808">
    <property type="entry name" value="ACETYLORNITHINE DEACETYLASE"/>
    <property type="match status" value="1"/>
</dbReference>
<dbReference type="Gene3D" id="3.40.630.10">
    <property type="entry name" value="Zn peptidases"/>
    <property type="match status" value="1"/>
</dbReference>
<keyword evidence="2 4" id="KW-0378">Hydrolase</keyword>
<evidence type="ECO:0000313" key="4">
    <source>
        <dbReference type="EMBL" id="TDE01163.1"/>
    </source>
</evidence>
<dbReference type="GO" id="GO:0016787">
    <property type="term" value="F:hydrolase activity"/>
    <property type="evidence" value="ECO:0007669"/>
    <property type="project" value="UniProtKB-KW"/>
</dbReference>
<reference evidence="4 5" key="1">
    <citation type="submission" date="2019-03" db="EMBL/GenBank/DDBJ databases">
        <title>Draft genome sequences of novel Actinobacteria.</title>
        <authorList>
            <person name="Sahin N."/>
            <person name="Ay H."/>
            <person name="Saygin H."/>
        </authorList>
    </citation>
    <scope>NUCLEOTIDE SEQUENCE [LARGE SCALE GENOMIC DNA]</scope>
    <source>
        <strain evidence="4 5">5K138</strain>
    </source>
</reference>
<dbReference type="GO" id="GO:0046872">
    <property type="term" value="F:metal ion binding"/>
    <property type="evidence" value="ECO:0007669"/>
    <property type="project" value="UniProtKB-KW"/>
</dbReference>
<accession>A0A4R5CTV9</accession>
<dbReference type="InterPro" id="IPR036264">
    <property type="entry name" value="Bact_exopeptidase_dim_dom"/>
</dbReference>
<dbReference type="Gene3D" id="3.30.70.360">
    <property type="match status" value="1"/>
</dbReference>
<dbReference type="SUPFAM" id="SSF53187">
    <property type="entry name" value="Zn-dependent exopeptidases"/>
    <property type="match status" value="1"/>
</dbReference>